<name>A0ABS2DSU4_9BURK</name>
<evidence type="ECO:0000313" key="2">
    <source>
        <dbReference type="EMBL" id="MBM6704202.1"/>
    </source>
</evidence>
<dbReference type="EMBL" id="JACJJC010000009">
    <property type="protein sequence ID" value="MBM6704202.1"/>
    <property type="molecule type" value="Genomic_DNA"/>
</dbReference>
<dbReference type="GO" id="GO:0004497">
    <property type="term" value="F:monooxygenase activity"/>
    <property type="evidence" value="ECO:0007669"/>
    <property type="project" value="UniProtKB-KW"/>
</dbReference>
<dbReference type="PANTHER" id="PTHR33336:SF3">
    <property type="entry name" value="ABM DOMAIN-CONTAINING PROTEIN"/>
    <property type="match status" value="1"/>
</dbReference>
<dbReference type="Proteomes" id="UP000715095">
    <property type="component" value="Unassembled WGS sequence"/>
</dbReference>
<dbReference type="SUPFAM" id="SSF54909">
    <property type="entry name" value="Dimeric alpha+beta barrel"/>
    <property type="match status" value="1"/>
</dbReference>
<keyword evidence="2" id="KW-0503">Monooxygenase</keyword>
<accession>A0ABS2DSU4</accession>
<dbReference type="InterPro" id="IPR007138">
    <property type="entry name" value="ABM_dom"/>
</dbReference>
<dbReference type="InterPro" id="IPR050744">
    <property type="entry name" value="AI-2_Isomerase_LsrG"/>
</dbReference>
<keyword evidence="3" id="KW-1185">Reference proteome</keyword>
<dbReference type="InterPro" id="IPR011008">
    <property type="entry name" value="Dimeric_a/b-barrel"/>
</dbReference>
<gene>
    <name evidence="2" type="ORF">H6A60_06860</name>
</gene>
<keyword evidence="2" id="KW-0560">Oxidoreductase</keyword>
<feature type="domain" description="ABM" evidence="1">
    <location>
        <begin position="23"/>
        <end position="116"/>
    </location>
</feature>
<dbReference type="Gene3D" id="3.30.70.100">
    <property type="match status" value="1"/>
</dbReference>
<dbReference type="Pfam" id="PF03992">
    <property type="entry name" value="ABM"/>
    <property type="match status" value="1"/>
</dbReference>
<dbReference type="PROSITE" id="PS51725">
    <property type="entry name" value="ABM"/>
    <property type="match status" value="1"/>
</dbReference>
<evidence type="ECO:0000313" key="3">
    <source>
        <dbReference type="Proteomes" id="UP000715095"/>
    </source>
</evidence>
<sequence length="123" mass="13900">MGEAYAAEPAAEAVDFAKYAENIVRVSRITVDPARVEEYKVFAAEVGRESMKKEPGVRVLYSVQEKKDPTQFTILEIYASDAAYKHHIQTPHFKKYKTGTLEMVKKLELIDCNPLVPEALIKP</sequence>
<proteinExistence type="predicted"/>
<dbReference type="PANTHER" id="PTHR33336">
    <property type="entry name" value="QUINOL MONOOXYGENASE YGIN-RELATED"/>
    <property type="match status" value="1"/>
</dbReference>
<organism evidence="2 3">
    <name type="scientific">Sutterella massiliensis</name>
    <dbReference type="NCBI Taxonomy" id="1816689"/>
    <lineage>
        <taxon>Bacteria</taxon>
        <taxon>Pseudomonadati</taxon>
        <taxon>Pseudomonadota</taxon>
        <taxon>Betaproteobacteria</taxon>
        <taxon>Burkholderiales</taxon>
        <taxon>Sutterellaceae</taxon>
        <taxon>Sutterella</taxon>
    </lineage>
</organism>
<comment type="caution">
    <text evidence="2">The sequence shown here is derived from an EMBL/GenBank/DDBJ whole genome shotgun (WGS) entry which is preliminary data.</text>
</comment>
<protein>
    <submittedName>
        <fullName evidence="2">Antibiotic biosynthesis monooxygenase</fullName>
    </submittedName>
</protein>
<evidence type="ECO:0000259" key="1">
    <source>
        <dbReference type="PROSITE" id="PS51725"/>
    </source>
</evidence>
<reference evidence="2 3" key="1">
    <citation type="journal article" date="2021" name="Sci. Rep.">
        <title>The distribution of antibiotic resistance genes in chicken gut microbiota commensals.</title>
        <authorList>
            <person name="Juricova H."/>
            <person name="Matiasovicova J."/>
            <person name="Kubasova T."/>
            <person name="Cejkova D."/>
            <person name="Rychlik I."/>
        </authorList>
    </citation>
    <scope>NUCLEOTIDE SEQUENCE [LARGE SCALE GENOMIC DNA]</scope>
    <source>
        <strain evidence="2 3">An829</strain>
    </source>
</reference>